<evidence type="ECO:0000259" key="2">
    <source>
        <dbReference type="Pfam" id="PF00561"/>
    </source>
</evidence>
<accession>A0ABT0IAU9</accession>
<dbReference type="InterPro" id="IPR000073">
    <property type="entry name" value="AB_hydrolase_1"/>
</dbReference>
<evidence type="ECO:0000313" key="3">
    <source>
        <dbReference type="EMBL" id="MCK8678443.1"/>
    </source>
</evidence>
<dbReference type="PANTHER" id="PTHR43798:SF31">
    <property type="entry name" value="AB HYDROLASE SUPERFAMILY PROTEIN YCLE"/>
    <property type="match status" value="1"/>
</dbReference>
<dbReference type="InterPro" id="IPR029058">
    <property type="entry name" value="AB_hydrolase_fold"/>
</dbReference>
<dbReference type="RefSeq" id="WP_248634104.1">
    <property type="nucleotide sequence ID" value="NZ_JALPTH010000011.1"/>
</dbReference>
<dbReference type="PANTHER" id="PTHR43798">
    <property type="entry name" value="MONOACYLGLYCEROL LIPASE"/>
    <property type="match status" value="1"/>
</dbReference>
<dbReference type="GO" id="GO:0016787">
    <property type="term" value="F:hydrolase activity"/>
    <property type="evidence" value="ECO:0007669"/>
    <property type="project" value="UniProtKB-KW"/>
</dbReference>
<gene>
    <name evidence="3" type="ORF">M1O15_13760</name>
</gene>
<dbReference type="EMBL" id="JALPTH010000011">
    <property type="protein sequence ID" value="MCK8678443.1"/>
    <property type="molecule type" value="Genomic_DNA"/>
</dbReference>
<sequence length="265" mass="30075">MTTTMTLDGVQIAFDESGTAAPGPALVLLTGWCHDHRYYDRLVDHLLPDHRVIRVSWRGHGPDRTPVPDFGVSEQVTDTIALLDTLGVDTFVPVSHAHGGWVAMDMAEKLGPERVPRLMLVDLIMTRMPPEFRGALRTMQDPGTWQAARLALVDSWLADSSHEVVSHYVNREGGFGYDMWARCCRVIESAYDHWGSPMARMEQLTHPRPVRHVFSHPKIAAYDELHEEFAARHDWFSFTRLDGETHFPALELPAELAREVDDFLR</sequence>
<keyword evidence="1 3" id="KW-0378">Hydrolase</keyword>
<evidence type="ECO:0000256" key="1">
    <source>
        <dbReference type="ARBA" id="ARBA00022801"/>
    </source>
</evidence>
<organism evidence="3 4">
    <name type="scientific">Streptomyces lichenis</name>
    <dbReference type="NCBI Taxonomy" id="2306967"/>
    <lineage>
        <taxon>Bacteria</taxon>
        <taxon>Bacillati</taxon>
        <taxon>Actinomycetota</taxon>
        <taxon>Actinomycetes</taxon>
        <taxon>Kitasatosporales</taxon>
        <taxon>Streptomycetaceae</taxon>
        <taxon>Streptomyces</taxon>
    </lineage>
</organism>
<proteinExistence type="predicted"/>
<protein>
    <submittedName>
        <fullName evidence="3">Alpha/beta hydrolase</fullName>
    </submittedName>
</protein>
<keyword evidence="4" id="KW-1185">Reference proteome</keyword>
<comment type="caution">
    <text evidence="3">The sequence shown here is derived from an EMBL/GenBank/DDBJ whole genome shotgun (WGS) entry which is preliminary data.</text>
</comment>
<reference evidence="3 4" key="1">
    <citation type="submission" date="2022-04" db="EMBL/GenBank/DDBJ databases">
        <title>Streptomyces sp. nov. LCR6-01 isolated from Lichen of Dirinaria sp.</title>
        <authorList>
            <person name="Kanchanasin P."/>
            <person name="Tanasupawat S."/>
            <person name="Phongsopitanun W."/>
        </authorList>
    </citation>
    <scope>NUCLEOTIDE SEQUENCE [LARGE SCALE GENOMIC DNA]</scope>
    <source>
        <strain evidence="3 4">LCR6-01</strain>
    </source>
</reference>
<name>A0ABT0IAU9_9ACTN</name>
<evidence type="ECO:0000313" key="4">
    <source>
        <dbReference type="Proteomes" id="UP001522868"/>
    </source>
</evidence>
<dbReference type="SUPFAM" id="SSF53474">
    <property type="entry name" value="alpha/beta-Hydrolases"/>
    <property type="match status" value="1"/>
</dbReference>
<dbReference type="Proteomes" id="UP001522868">
    <property type="component" value="Unassembled WGS sequence"/>
</dbReference>
<dbReference type="Gene3D" id="3.40.50.1820">
    <property type="entry name" value="alpha/beta hydrolase"/>
    <property type="match status" value="1"/>
</dbReference>
<dbReference type="Gene3D" id="1.10.210.20">
    <property type="match status" value="1"/>
</dbReference>
<dbReference type="InterPro" id="IPR050266">
    <property type="entry name" value="AB_hydrolase_sf"/>
</dbReference>
<feature type="domain" description="AB hydrolase-1" evidence="2">
    <location>
        <begin position="24"/>
        <end position="156"/>
    </location>
</feature>
<dbReference type="Pfam" id="PF00561">
    <property type="entry name" value="Abhydrolase_1"/>
    <property type="match status" value="1"/>
</dbReference>